<sequence>MSNRSYVFSFRSFTTAARSVALAAFLMSAFISALDTCPTAEKSVTGPTGGTYAVCAGIGFQAPTLKSIGNIASSTECASTCDNDGLYIRAVYDTQTQNCHIKDNRADLIWASDKRWDAIRLNNTLKEGTVIATCPFTKSNYTSASDPSDYDFGGAPGYTQYADYNFKTGDISQRPVFNTHHDMFCPGMSTVEEGRIMITGGSNAEVTSLYDPSTNGFTRGPDMQVPRGYHSSATLSNGHVFTIGGCYSGGITGQNGVPWLDLWYGTAGNGSTTLAGTRPDSDDQMCGVNVMFDVGKILSAGGSANYTDSDAVSIAHITSIGDPDTPSSVNRIADMNFARGFTNAVVLPDGTVLVTGGQRRSFVFTDTDGAMAAEIYNPTTNGWTKMAREAVPRNYHSEALLLPDARVWSGGGGLCYTRGPGNSDASCDRTVDHADGQIFSPPYLFKADGSAVVRPVISFVSNTAPRVGSTITVNMKKSQVATFALLRFGSSTHSVNTDQRRIPVTATRNGSSFMIKLPSDSGVLIPGAYYLFAVVDGVPSVAKTIRVVL</sequence>
<dbReference type="Proteomes" id="UP000503462">
    <property type="component" value="Chromosome 2"/>
</dbReference>
<protein>
    <recommendedName>
        <fullName evidence="1">Galactose oxidase-like Early set domain-containing protein</fullName>
    </recommendedName>
</protein>
<dbReference type="InterPro" id="IPR013783">
    <property type="entry name" value="Ig-like_fold"/>
</dbReference>
<dbReference type="SMART" id="SM00612">
    <property type="entry name" value="Kelch"/>
    <property type="match status" value="2"/>
</dbReference>
<dbReference type="Pfam" id="PF09118">
    <property type="entry name" value="GO-like_E_set"/>
    <property type="match status" value="1"/>
</dbReference>
<evidence type="ECO:0000313" key="2">
    <source>
        <dbReference type="EMBL" id="QIW96713.1"/>
    </source>
</evidence>
<feature type="domain" description="Galactose oxidase-like Early set" evidence="1">
    <location>
        <begin position="454"/>
        <end position="547"/>
    </location>
</feature>
<dbReference type="PANTHER" id="PTHR32208">
    <property type="entry name" value="SECRETED PROTEIN-RELATED"/>
    <property type="match status" value="1"/>
</dbReference>
<evidence type="ECO:0000313" key="3">
    <source>
        <dbReference type="Proteomes" id="UP000503462"/>
    </source>
</evidence>
<gene>
    <name evidence="2" type="ORF">AMS68_002231</name>
</gene>
<dbReference type="InterPro" id="IPR014756">
    <property type="entry name" value="Ig_E-set"/>
</dbReference>
<name>A0A6H0XPQ8_9PEZI</name>
<dbReference type="AlphaFoldDB" id="A0A6H0XPQ8"/>
<dbReference type="Gene3D" id="2.60.40.10">
    <property type="entry name" value="Immunoglobulins"/>
    <property type="match status" value="1"/>
</dbReference>
<dbReference type="SUPFAM" id="SSF50965">
    <property type="entry name" value="Galactose oxidase, central domain"/>
    <property type="match status" value="1"/>
</dbReference>
<organism evidence="2 3">
    <name type="scientific">Peltaster fructicola</name>
    <dbReference type="NCBI Taxonomy" id="286661"/>
    <lineage>
        <taxon>Eukaryota</taxon>
        <taxon>Fungi</taxon>
        <taxon>Dikarya</taxon>
        <taxon>Ascomycota</taxon>
        <taxon>Pezizomycotina</taxon>
        <taxon>Dothideomycetes</taxon>
        <taxon>Dothideomycetes incertae sedis</taxon>
        <taxon>Peltaster</taxon>
    </lineage>
</organism>
<dbReference type="SUPFAM" id="SSF81296">
    <property type="entry name" value="E set domains"/>
    <property type="match status" value="1"/>
</dbReference>
<dbReference type="InterPro" id="IPR037293">
    <property type="entry name" value="Gal_Oxidase_central_sf"/>
</dbReference>
<dbReference type="CDD" id="cd02851">
    <property type="entry name" value="E_set_GO_C"/>
    <property type="match status" value="1"/>
</dbReference>
<accession>A0A6H0XPQ8</accession>
<dbReference type="InterPro" id="IPR011043">
    <property type="entry name" value="Gal_Oxase/kelch_b-propeller"/>
</dbReference>
<keyword evidence="3" id="KW-1185">Reference proteome</keyword>
<dbReference type="InterPro" id="IPR006652">
    <property type="entry name" value="Kelch_1"/>
</dbReference>
<dbReference type="InterPro" id="IPR015202">
    <property type="entry name" value="GO-like_E_set"/>
</dbReference>
<dbReference type="PANTHER" id="PTHR32208:SF56">
    <property type="entry name" value="GALACTOSE OXIDASE-RELATED"/>
    <property type="match status" value="1"/>
</dbReference>
<proteinExistence type="predicted"/>
<dbReference type="EMBL" id="CP051140">
    <property type="protein sequence ID" value="QIW96713.1"/>
    <property type="molecule type" value="Genomic_DNA"/>
</dbReference>
<evidence type="ECO:0000259" key="1">
    <source>
        <dbReference type="Pfam" id="PF09118"/>
    </source>
</evidence>
<reference evidence="2 3" key="1">
    <citation type="journal article" date="2016" name="Sci. Rep.">
        <title>Peltaster fructicola genome reveals evolution from an invasive phytopathogen to an ectophytic parasite.</title>
        <authorList>
            <person name="Xu C."/>
            <person name="Chen H."/>
            <person name="Gleason M.L."/>
            <person name="Xu J.R."/>
            <person name="Liu H."/>
            <person name="Zhang R."/>
            <person name="Sun G."/>
        </authorList>
    </citation>
    <scope>NUCLEOTIDE SEQUENCE [LARGE SCALE GENOMIC DNA]</scope>
    <source>
        <strain evidence="2 3">LNHT1506</strain>
    </source>
</reference>
<dbReference type="OrthoDB" id="2019572at2759"/>
<dbReference type="Gene3D" id="2.130.10.80">
    <property type="entry name" value="Galactose oxidase/kelch, beta-propeller"/>
    <property type="match status" value="2"/>
</dbReference>